<organism evidence="2 3">
    <name type="scientific">Francisella philomiragia</name>
    <dbReference type="NCBI Taxonomy" id="28110"/>
    <lineage>
        <taxon>Bacteria</taxon>
        <taxon>Pseudomonadati</taxon>
        <taxon>Pseudomonadota</taxon>
        <taxon>Gammaproteobacteria</taxon>
        <taxon>Thiotrichales</taxon>
        <taxon>Francisellaceae</taxon>
        <taxon>Francisella</taxon>
    </lineage>
</organism>
<comment type="caution">
    <text evidence="2">The sequence shown here is derived from an EMBL/GenBank/DDBJ whole genome shotgun (WGS) entry which is preliminary data.</text>
</comment>
<dbReference type="EMBL" id="JACTSG010000006">
    <property type="protein sequence ID" value="MBK2303147.1"/>
    <property type="molecule type" value="Genomic_DNA"/>
</dbReference>
<sequence length="253" mass="28539">MSRLDLLKKTSSTSQKKTSTKSSPRGGMLGQKSHQNSDDLADDLLLEDDFENDLIETTADTYDTDDDISDDIDIDDENVNIIEIDLGETKGLDIDHSIIDEDSDNSKIIDDDNITDDELINTNDEDSDDSSEIVEGQIGVNYSEDDIKFEKEYSFDHREQLYNHFVKLIKNGGLEISSSKPLHLDDIVRISVTLSELKEQVGCEGRIISVFPPSISLNNENTERYRYIVQFIGPNASETERVLSKYLLGYKAK</sequence>
<gene>
    <name evidence="2" type="ORF">IBE52_09495</name>
</gene>
<dbReference type="RefSeq" id="WP_200167437.1">
    <property type="nucleotide sequence ID" value="NZ_JACTSG010000006.1"/>
</dbReference>
<proteinExistence type="predicted"/>
<dbReference type="Proteomes" id="UP000760407">
    <property type="component" value="Unassembled WGS sequence"/>
</dbReference>
<protein>
    <submittedName>
        <fullName evidence="2">PilZ domain-containing protein</fullName>
    </submittedName>
</protein>
<reference evidence="2 3" key="1">
    <citation type="submission" date="2020-08" db="EMBL/GenBank/DDBJ databases">
        <title>Comparative genomics of Francisella species.</title>
        <authorList>
            <person name="Sahl J."/>
            <person name="Sjodin A."/>
            <person name="Wagner D."/>
            <person name="Forsman M."/>
        </authorList>
    </citation>
    <scope>NUCLEOTIDE SEQUENCE [LARGE SCALE GENOMIC DNA]</scope>
    <source>
        <strain evidence="2 3">F1093</strain>
    </source>
</reference>
<evidence type="ECO:0000256" key="1">
    <source>
        <dbReference type="SAM" id="MobiDB-lite"/>
    </source>
</evidence>
<evidence type="ECO:0000313" key="2">
    <source>
        <dbReference type="EMBL" id="MBK2303147.1"/>
    </source>
</evidence>
<evidence type="ECO:0000313" key="3">
    <source>
        <dbReference type="Proteomes" id="UP000760407"/>
    </source>
</evidence>
<feature type="region of interest" description="Disordered" evidence="1">
    <location>
        <begin position="1"/>
        <end position="38"/>
    </location>
</feature>
<dbReference type="Gene3D" id="2.40.10.220">
    <property type="entry name" value="predicted glycosyltransferase like domains"/>
    <property type="match status" value="1"/>
</dbReference>
<accession>A0ABS1GE69</accession>
<feature type="compositionally biased region" description="Low complexity" evidence="1">
    <location>
        <begin position="9"/>
        <end position="23"/>
    </location>
</feature>
<keyword evidence="3" id="KW-1185">Reference proteome</keyword>
<name>A0ABS1GE69_9GAMM</name>